<evidence type="ECO:0000256" key="1">
    <source>
        <dbReference type="SAM" id="MobiDB-lite"/>
    </source>
</evidence>
<sequence length="127" mass="13490">MSDQTQVTLLLMPGPDEPTPTESTRTELRHITDTLDKAGLTYSAPSSAAEGNRHEGAAARLCIPLVQFAHPLVGDTLTAWIAARSGRQVIAGINGLEKAIRHPAELQQYVSEALKLGLQQGGPPSRG</sequence>
<feature type="region of interest" description="Disordered" evidence="1">
    <location>
        <begin position="1"/>
        <end position="26"/>
    </location>
</feature>
<name>A0ABX0YMY4_9PSED</name>
<protein>
    <submittedName>
        <fullName evidence="2">Uncharacterized protein</fullName>
    </submittedName>
</protein>
<dbReference type="Proteomes" id="UP000746535">
    <property type="component" value="Unassembled WGS sequence"/>
</dbReference>
<evidence type="ECO:0000313" key="3">
    <source>
        <dbReference type="Proteomes" id="UP000746535"/>
    </source>
</evidence>
<proteinExistence type="predicted"/>
<dbReference type="EMBL" id="JAAVJI010000018">
    <property type="protein sequence ID" value="NJP03318.1"/>
    <property type="molecule type" value="Genomic_DNA"/>
</dbReference>
<comment type="caution">
    <text evidence="2">The sequence shown here is derived from an EMBL/GenBank/DDBJ whole genome shotgun (WGS) entry which is preliminary data.</text>
</comment>
<organism evidence="2 3">
    <name type="scientific">Pseudomonas quercus</name>
    <dbReference type="NCBI Taxonomy" id="2722792"/>
    <lineage>
        <taxon>Bacteria</taxon>
        <taxon>Pseudomonadati</taxon>
        <taxon>Pseudomonadota</taxon>
        <taxon>Gammaproteobacteria</taxon>
        <taxon>Pseudomonadales</taxon>
        <taxon>Pseudomonadaceae</taxon>
        <taxon>Pseudomonas</taxon>
    </lineage>
</organism>
<dbReference type="RefSeq" id="WP_168085891.1">
    <property type="nucleotide sequence ID" value="NZ_JAAVJI010000018.1"/>
</dbReference>
<reference evidence="2 3" key="1">
    <citation type="submission" date="2020-03" db="EMBL/GenBank/DDBJ databases">
        <authorList>
            <person name="Wang L."/>
            <person name="He N."/>
            <person name="Li Y."/>
            <person name="Fang Y."/>
            <person name="Zhang F."/>
        </authorList>
    </citation>
    <scope>NUCLEOTIDE SEQUENCE [LARGE SCALE GENOMIC DNA]</scope>
    <source>
        <strain evidence="3">hsmgli-8</strain>
    </source>
</reference>
<evidence type="ECO:0000313" key="2">
    <source>
        <dbReference type="EMBL" id="NJP03318.1"/>
    </source>
</evidence>
<accession>A0ABX0YMY4</accession>
<keyword evidence="3" id="KW-1185">Reference proteome</keyword>
<gene>
    <name evidence="2" type="ORF">HBH25_21000</name>
</gene>